<reference evidence="2 3" key="1">
    <citation type="journal article" date="2019" name="Syst. Appl. Microbiol.">
        <title>Microvirga tunisiensis sp. nov., a root nodule symbiotic bacterium isolated from Lupinus micranthus and L. luteus grown in Northern Tunisia.</title>
        <authorList>
            <person name="Msaddak A."/>
            <person name="Rejili M."/>
            <person name="Duran D."/>
            <person name="Mars M."/>
            <person name="Palacios J.M."/>
            <person name="Ruiz-Argueso T."/>
            <person name="Rey L."/>
            <person name="Imperial J."/>
        </authorList>
    </citation>
    <scope>NUCLEOTIDE SEQUENCE [LARGE SCALE GENOMIC DNA]</scope>
    <source>
        <strain evidence="2 3">Lmie10</strain>
    </source>
</reference>
<gene>
    <name evidence="2" type="ORF">FS320_29940</name>
</gene>
<comment type="caution">
    <text evidence="2">The sequence shown here is derived from an EMBL/GenBank/DDBJ whole genome shotgun (WGS) entry which is preliminary data.</text>
</comment>
<dbReference type="GO" id="GO:0051536">
    <property type="term" value="F:iron-sulfur cluster binding"/>
    <property type="evidence" value="ECO:0007669"/>
    <property type="project" value="InterPro"/>
</dbReference>
<organism evidence="2 3">
    <name type="scientific">Microvirga tunisiensis</name>
    <dbReference type="NCBI Taxonomy" id="2108360"/>
    <lineage>
        <taxon>Bacteria</taxon>
        <taxon>Pseudomonadati</taxon>
        <taxon>Pseudomonadota</taxon>
        <taxon>Alphaproteobacteria</taxon>
        <taxon>Hyphomicrobiales</taxon>
        <taxon>Methylobacteriaceae</taxon>
        <taxon>Microvirga</taxon>
    </lineage>
</organism>
<feature type="domain" description="NIF system FeS cluster assembly NifU C-terminal" evidence="1">
    <location>
        <begin position="10"/>
        <end position="68"/>
    </location>
</feature>
<dbReference type="InterPro" id="IPR034904">
    <property type="entry name" value="FSCA_dom_sf"/>
</dbReference>
<evidence type="ECO:0000259" key="1">
    <source>
        <dbReference type="Pfam" id="PF01106"/>
    </source>
</evidence>
<evidence type="ECO:0000313" key="2">
    <source>
        <dbReference type="EMBL" id="MPR29209.1"/>
    </source>
</evidence>
<accession>A0A5N7MRV5</accession>
<dbReference type="GO" id="GO:0005506">
    <property type="term" value="F:iron ion binding"/>
    <property type="evidence" value="ECO:0007669"/>
    <property type="project" value="InterPro"/>
</dbReference>
<protein>
    <recommendedName>
        <fullName evidence="1">NIF system FeS cluster assembly NifU C-terminal domain-containing protein</fullName>
    </recommendedName>
</protein>
<name>A0A5N7MRV5_9HYPH</name>
<sequence length="77" mass="8287">MTTLQRIRLIENAVEDMRSYLRADGGDCELVDVDGDQVHVKLSGACIGCQPASVTISGMRQKLNEATGLALRVLPVS</sequence>
<dbReference type="InterPro" id="IPR001075">
    <property type="entry name" value="NIF_FeS_clus_asmbl_NifU_C"/>
</dbReference>
<evidence type="ECO:0000313" key="3">
    <source>
        <dbReference type="Proteomes" id="UP000403266"/>
    </source>
</evidence>
<dbReference type="GO" id="GO:0016226">
    <property type="term" value="P:iron-sulfur cluster assembly"/>
    <property type="evidence" value="ECO:0007669"/>
    <property type="project" value="InterPro"/>
</dbReference>
<dbReference type="Gene3D" id="3.30.300.130">
    <property type="entry name" value="Fe-S cluster assembly (FSCA)"/>
    <property type="match status" value="1"/>
</dbReference>
<dbReference type="Proteomes" id="UP000403266">
    <property type="component" value="Unassembled WGS sequence"/>
</dbReference>
<dbReference type="AlphaFoldDB" id="A0A5N7MRV5"/>
<dbReference type="Pfam" id="PF01106">
    <property type="entry name" value="NifU"/>
    <property type="match status" value="1"/>
</dbReference>
<proteinExistence type="predicted"/>
<dbReference type="SUPFAM" id="SSF117916">
    <property type="entry name" value="Fe-S cluster assembly (FSCA) domain-like"/>
    <property type="match status" value="1"/>
</dbReference>
<dbReference type="EMBL" id="VOSK01000208">
    <property type="protein sequence ID" value="MPR29209.1"/>
    <property type="molecule type" value="Genomic_DNA"/>
</dbReference>
<dbReference type="OrthoDB" id="9808097at2"/>
<keyword evidence="3" id="KW-1185">Reference proteome</keyword>